<dbReference type="CDD" id="cd12797">
    <property type="entry name" value="M23_peptidase"/>
    <property type="match status" value="1"/>
</dbReference>
<feature type="region of interest" description="Disordered" evidence="2">
    <location>
        <begin position="315"/>
        <end position="341"/>
    </location>
</feature>
<keyword evidence="6" id="KW-1185">Reference proteome</keyword>
<sequence>MSDNHRTSTPTQRVTARDWLSHYNKRNLILIASTFLIMLAAGSYSVYQLYLQNQTASQQLNQLNSRTQALIASLSEESAANQSLTEELAAKNTALKTLTQRIDDVETILGLQSGDGEEIPLAQRVNSAAVSSAVRGTLFRLLPNGSPTPGIRMSSGFGTRVHPVTGKRRRHRGLDFAANTGTPIYAPADGVIEAVRPSKKGSGNFIKLNHSLGFATTYSHLSRFNVKRGQFVRKGDLIGWSGNTGLSTGPHLHYEIRFLGRALNPRPFVEWTPESFDTLFEKEKTVQWASLLEMVNTIVSMQVQLTQAPLPAQPLTTASNQASSEAPTGQAAPASTATTVQ</sequence>
<dbReference type="PANTHER" id="PTHR21666">
    <property type="entry name" value="PEPTIDASE-RELATED"/>
    <property type="match status" value="1"/>
</dbReference>
<dbReference type="Pfam" id="PF01551">
    <property type="entry name" value="Peptidase_M23"/>
    <property type="match status" value="1"/>
</dbReference>
<feature type="transmembrane region" description="Helical" evidence="3">
    <location>
        <begin position="27"/>
        <end position="47"/>
    </location>
</feature>
<dbReference type="InterPro" id="IPR050570">
    <property type="entry name" value="Cell_wall_metabolism_enzyme"/>
</dbReference>
<proteinExistence type="predicted"/>
<dbReference type="SUPFAM" id="SSF51261">
    <property type="entry name" value="Duplicated hybrid motif"/>
    <property type="match status" value="1"/>
</dbReference>
<reference evidence="5" key="1">
    <citation type="submission" date="2022-07" db="EMBL/GenBank/DDBJ databases">
        <title>Genome sequencing of Photobacterium atrarenae GJH2-4.</title>
        <authorList>
            <person name="Park S.-J."/>
        </authorList>
    </citation>
    <scope>NUCLEOTIDE SEQUENCE</scope>
    <source>
        <strain evidence="5">GJH2-4</strain>
    </source>
</reference>
<dbReference type="EMBL" id="CP101508">
    <property type="protein sequence ID" value="UTV27230.1"/>
    <property type="molecule type" value="Genomic_DNA"/>
</dbReference>
<evidence type="ECO:0000259" key="4">
    <source>
        <dbReference type="Pfam" id="PF01551"/>
    </source>
</evidence>
<feature type="domain" description="M23ase beta-sheet core" evidence="4">
    <location>
        <begin position="170"/>
        <end position="265"/>
    </location>
</feature>
<evidence type="ECO:0000313" key="6">
    <source>
        <dbReference type="Proteomes" id="UP001057998"/>
    </source>
</evidence>
<dbReference type="Proteomes" id="UP001057998">
    <property type="component" value="Chromosome 1"/>
</dbReference>
<keyword evidence="3" id="KW-1133">Transmembrane helix</keyword>
<keyword evidence="1" id="KW-0732">Signal</keyword>
<dbReference type="InterPro" id="IPR016047">
    <property type="entry name" value="M23ase_b-sheet_dom"/>
</dbReference>
<organism evidence="5 6">
    <name type="scientific">Photobacterium atrarenae</name>
    <dbReference type="NCBI Taxonomy" id="865757"/>
    <lineage>
        <taxon>Bacteria</taxon>
        <taxon>Pseudomonadati</taxon>
        <taxon>Pseudomonadota</taxon>
        <taxon>Gammaproteobacteria</taxon>
        <taxon>Vibrionales</taxon>
        <taxon>Vibrionaceae</taxon>
        <taxon>Photobacterium</taxon>
    </lineage>
</organism>
<dbReference type="PANTHER" id="PTHR21666:SF289">
    <property type="entry name" value="L-ALA--D-GLU ENDOPEPTIDASE"/>
    <property type="match status" value="1"/>
</dbReference>
<dbReference type="InterPro" id="IPR011055">
    <property type="entry name" value="Dup_hybrid_motif"/>
</dbReference>
<keyword evidence="3" id="KW-0812">Transmembrane</keyword>
<dbReference type="Gene3D" id="2.70.70.10">
    <property type="entry name" value="Glucose Permease (Domain IIA)"/>
    <property type="match status" value="1"/>
</dbReference>
<evidence type="ECO:0000256" key="2">
    <source>
        <dbReference type="SAM" id="MobiDB-lite"/>
    </source>
</evidence>
<accession>A0ABY5GDB4</accession>
<dbReference type="RefSeq" id="WP_255388444.1">
    <property type="nucleotide sequence ID" value="NZ_CP101508.1"/>
</dbReference>
<gene>
    <name evidence="5" type="ORF">NNL38_12955</name>
</gene>
<protein>
    <submittedName>
        <fullName evidence="5">M23 family metallopeptidase</fullName>
    </submittedName>
</protein>
<name>A0ABY5GDB4_9GAMM</name>
<keyword evidence="3" id="KW-0472">Membrane</keyword>
<evidence type="ECO:0000256" key="3">
    <source>
        <dbReference type="SAM" id="Phobius"/>
    </source>
</evidence>
<evidence type="ECO:0000256" key="1">
    <source>
        <dbReference type="ARBA" id="ARBA00022729"/>
    </source>
</evidence>
<evidence type="ECO:0000313" key="5">
    <source>
        <dbReference type="EMBL" id="UTV27230.1"/>
    </source>
</evidence>